<sequence>MNESHKPSFTVIAGGKEELERKKHFLFNRPWVFGHDEFDQLCEHFKLSRSEAFDLALMRIRHKATTNYEAAAVLAIMSG</sequence>
<dbReference type="EMBL" id="LSLI01000251">
    <property type="protein sequence ID" value="KXS30451.1"/>
    <property type="molecule type" value="Genomic_DNA"/>
</dbReference>
<dbReference type="AlphaFoldDB" id="A0A139BN62"/>
<reference evidence="1 2" key="2">
    <citation type="submission" date="2016-03" db="EMBL/GenBank/DDBJ databases">
        <title>New uncultured bacterium of the family Gallionellaceae from acid mine drainage: description and reconstruction of genome based on metagenomic analysis of microbial community.</title>
        <authorList>
            <person name="Kadnikov V."/>
            <person name="Ivasenko D."/>
            <person name="Beletsky A."/>
            <person name="Mardanov A."/>
            <person name="Danilova E."/>
            <person name="Pimenov N."/>
            <person name="Karnachuk O."/>
            <person name="Ravin N."/>
        </authorList>
    </citation>
    <scope>NUCLEOTIDE SEQUENCE [LARGE SCALE GENOMIC DNA]</scope>
    <source>
        <strain evidence="1">ShG14-8</strain>
    </source>
</reference>
<reference evidence="1 2" key="1">
    <citation type="submission" date="2016-02" db="EMBL/GenBank/DDBJ databases">
        <authorList>
            <person name="Wen L."/>
            <person name="He K."/>
            <person name="Yang H."/>
        </authorList>
    </citation>
    <scope>NUCLEOTIDE SEQUENCE [LARGE SCALE GENOMIC DNA]</scope>
    <source>
        <strain evidence="1">ShG14-8</strain>
    </source>
</reference>
<organism evidence="1 2">
    <name type="scientific">Candidatus Gallionella acididurans</name>
    <dbReference type="NCBI Taxonomy" id="1796491"/>
    <lineage>
        <taxon>Bacteria</taxon>
        <taxon>Pseudomonadati</taxon>
        <taxon>Pseudomonadota</taxon>
        <taxon>Betaproteobacteria</taxon>
        <taxon>Nitrosomonadales</taxon>
        <taxon>Gallionellaceae</taxon>
        <taxon>Gallionella</taxon>
    </lineage>
</organism>
<feature type="non-terminal residue" evidence="1">
    <location>
        <position position="79"/>
    </location>
</feature>
<evidence type="ECO:0000313" key="2">
    <source>
        <dbReference type="Proteomes" id="UP000070578"/>
    </source>
</evidence>
<proteinExistence type="predicted"/>
<gene>
    <name evidence="1" type="ORF">AWT59_3422</name>
</gene>
<evidence type="ECO:0000313" key="1">
    <source>
        <dbReference type="EMBL" id="KXS30451.1"/>
    </source>
</evidence>
<accession>A0A139BN62</accession>
<protein>
    <submittedName>
        <fullName evidence="1">Uncharacterized protein</fullName>
    </submittedName>
</protein>
<comment type="caution">
    <text evidence="1">The sequence shown here is derived from an EMBL/GenBank/DDBJ whole genome shotgun (WGS) entry which is preliminary data.</text>
</comment>
<dbReference type="Proteomes" id="UP000070578">
    <property type="component" value="Unassembled WGS sequence"/>
</dbReference>
<name>A0A139BN62_9PROT</name>